<feature type="transmembrane region" description="Helical" evidence="1">
    <location>
        <begin position="6"/>
        <end position="24"/>
    </location>
</feature>
<keyword evidence="1" id="KW-1133">Transmembrane helix</keyword>
<dbReference type="InterPro" id="IPR036514">
    <property type="entry name" value="SGNH_hydro_sf"/>
</dbReference>
<dbReference type="CDD" id="cd00229">
    <property type="entry name" value="SGNH_hydrolase"/>
    <property type="match status" value="1"/>
</dbReference>
<name>A0A1X9MHX6_9BACI</name>
<keyword evidence="1" id="KW-0812">Transmembrane</keyword>
<evidence type="ECO:0008006" key="4">
    <source>
        <dbReference type="Google" id="ProtNLM"/>
    </source>
</evidence>
<evidence type="ECO:0000256" key="1">
    <source>
        <dbReference type="SAM" id="Phobius"/>
    </source>
</evidence>
<keyword evidence="1" id="KW-0472">Membrane</keyword>
<organism evidence="2 3">
    <name type="scientific">Halalkalibacter krulwichiae</name>
    <dbReference type="NCBI Taxonomy" id="199441"/>
    <lineage>
        <taxon>Bacteria</taxon>
        <taxon>Bacillati</taxon>
        <taxon>Bacillota</taxon>
        <taxon>Bacilli</taxon>
        <taxon>Bacillales</taxon>
        <taxon>Bacillaceae</taxon>
        <taxon>Halalkalibacter</taxon>
    </lineage>
</organism>
<accession>A0A1X9MHX6</accession>
<dbReference type="Proteomes" id="UP000193006">
    <property type="component" value="Chromosome"/>
</dbReference>
<evidence type="ECO:0000313" key="2">
    <source>
        <dbReference type="EMBL" id="ARK32220.1"/>
    </source>
</evidence>
<protein>
    <recommendedName>
        <fullName evidence="4">SGNH hydrolase-type esterase domain-containing protein</fullName>
    </recommendedName>
</protein>
<dbReference type="Gene3D" id="3.40.50.1110">
    <property type="entry name" value="SGNH hydrolase"/>
    <property type="match status" value="1"/>
</dbReference>
<dbReference type="AlphaFoldDB" id="A0A1X9MHX6"/>
<reference evidence="2 3" key="1">
    <citation type="submission" date="2017-04" db="EMBL/GenBank/DDBJ databases">
        <title>Bacillus krulwichiae AM31D Genome sequencing and assembly.</title>
        <authorList>
            <person name="Krulwich T.A."/>
            <person name="Anastor L."/>
            <person name="Ehrlich R."/>
            <person name="Ehrlich G.D."/>
            <person name="Janto B."/>
        </authorList>
    </citation>
    <scope>NUCLEOTIDE SEQUENCE [LARGE SCALE GENOMIC DNA]</scope>
    <source>
        <strain evidence="2 3">AM31D</strain>
    </source>
</reference>
<dbReference type="KEGG" id="bkw:BkAM31D_21505"/>
<proteinExistence type="predicted"/>
<sequence length="258" mass="28834">MKLFLYAGSIVLSIAIIIFGNFYYKGKLASIAEESAAYSATIVKADTEISSETSDEDGDKEATGLLKDLMNDHEHVKITVFGSNSNILDDNSDRSWPYLVETQLQSYQDASEITTVVIDGERSTSIEILNSEYHNEVIDSDPDLLLFEPFILNDNGNIRIEDSIDALDLMLQRLTSSLPETTIVLLPANPLPGAGFYLSQIEALETYAKEHDYLYADHWTGWPSTDDSSLEDYIENARPNEDGHQLWADSMVEFLTAE</sequence>
<evidence type="ECO:0000313" key="3">
    <source>
        <dbReference type="Proteomes" id="UP000193006"/>
    </source>
</evidence>
<keyword evidence="3" id="KW-1185">Reference proteome</keyword>
<gene>
    <name evidence="2" type="ORF">BkAM31D_21505</name>
</gene>
<dbReference type="RefSeq" id="WP_066158256.1">
    <property type="nucleotide sequence ID" value="NZ_CP020814.1"/>
</dbReference>
<dbReference type="STRING" id="199441.BkAM31D_21505"/>
<dbReference type="SUPFAM" id="SSF52266">
    <property type="entry name" value="SGNH hydrolase"/>
    <property type="match status" value="1"/>
</dbReference>
<dbReference type="EMBL" id="CP020814">
    <property type="protein sequence ID" value="ARK32220.1"/>
    <property type="molecule type" value="Genomic_DNA"/>
</dbReference>